<organism evidence="2 3">
    <name type="scientific">Schizothecium vesticola</name>
    <dbReference type="NCBI Taxonomy" id="314040"/>
    <lineage>
        <taxon>Eukaryota</taxon>
        <taxon>Fungi</taxon>
        <taxon>Dikarya</taxon>
        <taxon>Ascomycota</taxon>
        <taxon>Pezizomycotina</taxon>
        <taxon>Sordariomycetes</taxon>
        <taxon>Sordariomycetidae</taxon>
        <taxon>Sordariales</taxon>
        <taxon>Schizotheciaceae</taxon>
        <taxon>Schizothecium</taxon>
    </lineage>
</organism>
<name>A0AA40K7J9_9PEZI</name>
<feature type="domain" description="Heterokaryon incompatibility" evidence="1">
    <location>
        <begin position="72"/>
        <end position="213"/>
    </location>
</feature>
<keyword evidence="3" id="KW-1185">Reference proteome</keyword>
<dbReference type="Proteomes" id="UP001172155">
    <property type="component" value="Unassembled WGS sequence"/>
</dbReference>
<dbReference type="PANTHER" id="PTHR24148:SF77">
    <property type="entry name" value="HETEROKARYON INCOMPATIBILITY DOMAIN-CONTAINING PROTEIN"/>
    <property type="match status" value="1"/>
</dbReference>
<gene>
    <name evidence="2" type="ORF">B0T18DRAFT_321342</name>
</gene>
<evidence type="ECO:0000313" key="2">
    <source>
        <dbReference type="EMBL" id="KAK0748903.1"/>
    </source>
</evidence>
<proteinExistence type="predicted"/>
<dbReference type="InterPro" id="IPR010730">
    <property type="entry name" value="HET"/>
</dbReference>
<sequence>MHAPWYNTTLRYWRRDDDNVTQSSEGSPNNSFAYQPLNNSASEFRVLILQPAEAFDVETRLMRCNLDLPPKFECLSYVWGKPELIDVIRVDDQKLFITSNLSYILRHLRLKFQSRLLWVDAVCINQCNKQERSAQVQHMGAIYGSCEKDLVWVGPYPFESWTVGSQRDPVAILKHGIDIMKQIELFLNDEELAALVKLLVDSPVWGRLWIMQEVSLAPRLSLIARHYTLDWEVVHGFLGDSQYADSFHAPFGHNSVEKLVEIVFSKAQAIEHQRAIVRDMKRGYTSTLLDVLARFRWVEATDPRDRIYGLLGLVNEEHIISVDYGKTPEEVFTDVSVFMIRRYGNLDILCQSPWSDLVYRLPSLPSWVPDFTCPGHPIPLFAQRSIFNAGDTTPLTRCEVRSGRELLLSGVYIDRLGPILPEGDCVDNYKLEHKYSDRDGHFLDRDGSAHSIPKDWMSLYFGERLLQSSETYFTGEACSQAFWRTLVADCKCYPIERLSPSDIATWGSVFLALMRTGESGGIKTRKGNSQLWMMLKRMVVYWTFTTTAKGFYAMVLCGAREGDAVAVLDGAKVPVILREVPGQHSEDGLGKFELVSTAYVHGFMDGEAYAKVEALGLRKQRFMLV</sequence>
<dbReference type="AlphaFoldDB" id="A0AA40K7J9"/>
<dbReference type="Pfam" id="PF26639">
    <property type="entry name" value="Het-6_barrel"/>
    <property type="match status" value="1"/>
</dbReference>
<dbReference type="EMBL" id="JAUKUD010000003">
    <property type="protein sequence ID" value="KAK0748903.1"/>
    <property type="molecule type" value="Genomic_DNA"/>
</dbReference>
<evidence type="ECO:0000259" key="1">
    <source>
        <dbReference type="Pfam" id="PF06985"/>
    </source>
</evidence>
<dbReference type="PANTHER" id="PTHR24148">
    <property type="entry name" value="ANKYRIN REPEAT DOMAIN-CONTAINING PROTEIN 39 HOMOLOG-RELATED"/>
    <property type="match status" value="1"/>
</dbReference>
<dbReference type="InterPro" id="IPR052895">
    <property type="entry name" value="HetReg/Transcr_Mod"/>
</dbReference>
<protein>
    <submittedName>
        <fullName evidence="2">Heterokaryon incompatibility protein-domain-containing protein</fullName>
    </submittedName>
</protein>
<dbReference type="Pfam" id="PF06985">
    <property type="entry name" value="HET"/>
    <property type="match status" value="1"/>
</dbReference>
<reference evidence="2" key="1">
    <citation type="submission" date="2023-06" db="EMBL/GenBank/DDBJ databases">
        <title>Genome-scale phylogeny and comparative genomics of the fungal order Sordariales.</title>
        <authorList>
            <consortium name="Lawrence Berkeley National Laboratory"/>
            <person name="Hensen N."/>
            <person name="Bonometti L."/>
            <person name="Westerberg I."/>
            <person name="Brannstrom I.O."/>
            <person name="Guillou S."/>
            <person name="Cros-Aarteil S."/>
            <person name="Calhoun S."/>
            <person name="Haridas S."/>
            <person name="Kuo A."/>
            <person name="Mondo S."/>
            <person name="Pangilinan J."/>
            <person name="Riley R."/>
            <person name="LaButti K."/>
            <person name="Andreopoulos B."/>
            <person name="Lipzen A."/>
            <person name="Chen C."/>
            <person name="Yanf M."/>
            <person name="Daum C."/>
            <person name="Ng V."/>
            <person name="Clum A."/>
            <person name="Steindorff A."/>
            <person name="Ohm R."/>
            <person name="Martin F."/>
            <person name="Silar P."/>
            <person name="Natvig D."/>
            <person name="Lalanne C."/>
            <person name="Gautier V."/>
            <person name="Ament-velasquez S.L."/>
            <person name="Kruys A."/>
            <person name="Hutchinson M.I."/>
            <person name="Powell A.J."/>
            <person name="Barry K."/>
            <person name="Miller A.N."/>
            <person name="Grigoriev I.V."/>
            <person name="Debuchy R."/>
            <person name="Gladieux P."/>
            <person name="Thoren M.H."/>
            <person name="Johannesson H."/>
        </authorList>
    </citation>
    <scope>NUCLEOTIDE SEQUENCE</scope>
    <source>
        <strain evidence="2">SMH3187-1</strain>
    </source>
</reference>
<accession>A0AA40K7J9</accession>
<evidence type="ECO:0000313" key="3">
    <source>
        <dbReference type="Proteomes" id="UP001172155"/>
    </source>
</evidence>
<comment type="caution">
    <text evidence="2">The sequence shown here is derived from an EMBL/GenBank/DDBJ whole genome shotgun (WGS) entry which is preliminary data.</text>
</comment>